<keyword evidence="5 7" id="KW-0687">Ribonucleoprotein</keyword>
<evidence type="ECO:0000256" key="6">
    <source>
        <dbReference type="ARBA" id="ARBA00035197"/>
    </source>
</evidence>
<name>A0A386HU20_9BACT</name>
<protein>
    <recommendedName>
        <fullName evidence="6 7">Large ribosomal subunit protein uL18</fullName>
    </recommendedName>
</protein>
<dbReference type="GO" id="GO:0008097">
    <property type="term" value="F:5S rRNA binding"/>
    <property type="evidence" value="ECO:0007669"/>
    <property type="project" value="TreeGrafter"/>
</dbReference>
<dbReference type="PANTHER" id="PTHR12899:SF3">
    <property type="entry name" value="LARGE RIBOSOMAL SUBUNIT PROTEIN UL18M"/>
    <property type="match status" value="1"/>
</dbReference>
<comment type="function">
    <text evidence="7">This is one of the proteins that bind and probably mediate the attachment of the 5S RNA into the large ribosomal subunit, where it forms part of the central protuberance.</text>
</comment>
<keyword evidence="3 7" id="KW-0694">RNA-binding</keyword>
<dbReference type="SUPFAM" id="SSF53137">
    <property type="entry name" value="Translational machinery components"/>
    <property type="match status" value="1"/>
</dbReference>
<dbReference type="InterPro" id="IPR004389">
    <property type="entry name" value="Ribosomal_uL18_bac-type"/>
</dbReference>
<dbReference type="InterPro" id="IPR005484">
    <property type="entry name" value="Ribosomal_uL18_bac/plant/anim"/>
</dbReference>
<dbReference type="RefSeq" id="WP_119990132.1">
    <property type="nucleotide sequence ID" value="NZ_CP032489.1"/>
</dbReference>
<dbReference type="OrthoDB" id="9810939at2"/>
<dbReference type="NCBIfam" id="TIGR00060">
    <property type="entry name" value="L18_bact"/>
    <property type="match status" value="1"/>
</dbReference>
<organism evidence="8 9">
    <name type="scientific">Arachidicoccus soli</name>
    <dbReference type="NCBI Taxonomy" id="2341117"/>
    <lineage>
        <taxon>Bacteria</taxon>
        <taxon>Pseudomonadati</taxon>
        <taxon>Bacteroidota</taxon>
        <taxon>Chitinophagia</taxon>
        <taxon>Chitinophagales</taxon>
        <taxon>Chitinophagaceae</taxon>
        <taxon>Arachidicoccus</taxon>
    </lineage>
</organism>
<evidence type="ECO:0000256" key="3">
    <source>
        <dbReference type="ARBA" id="ARBA00022884"/>
    </source>
</evidence>
<reference evidence="8 9" key="1">
    <citation type="submission" date="2018-09" db="EMBL/GenBank/DDBJ databases">
        <title>Arachidicoccus sp. nov., a bacterium isolated from soil.</title>
        <authorList>
            <person name="Weon H.-Y."/>
            <person name="Kwon S.-W."/>
            <person name="Lee S.A."/>
        </authorList>
    </citation>
    <scope>NUCLEOTIDE SEQUENCE [LARGE SCALE GENOMIC DNA]</scope>
    <source>
        <strain evidence="8 9">KIS59-12</strain>
    </source>
</reference>
<comment type="similarity">
    <text evidence="1 7">Belongs to the universal ribosomal protein uL18 family.</text>
</comment>
<dbReference type="EMBL" id="CP032489">
    <property type="protein sequence ID" value="AYD48920.1"/>
    <property type="molecule type" value="Genomic_DNA"/>
</dbReference>
<dbReference type="Gene3D" id="3.30.420.100">
    <property type="match status" value="1"/>
</dbReference>
<sequence>MSNTLQKKQKIRYRIRKKVTGTATKPRLSVFRSNNELYLQLINDDDSVTITSASTRDKDIVAQKGTKSEKSKLAGSAIARKAIDLGVKEVVFDRGGNLYHGRVKAAAEGAREAGLQF</sequence>
<dbReference type="InterPro" id="IPR057268">
    <property type="entry name" value="Ribosomal_L18"/>
</dbReference>
<keyword evidence="2 7" id="KW-0699">rRNA-binding</keyword>
<dbReference type="HAMAP" id="MF_01337_B">
    <property type="entry name" value="Ribosomal_uL18_B"/>
    <property type="match status" value="1"/>
</dbReference>
<dbReference type="FunFam" id="3.30.420.100:FF:000001">
    <property type="entry name" value="50S ribosomal protein L18"/>
    <property type="match status" value="1"/>
</dbReference>
<keyword evidence="4 7" id="KW-0689">Ribosomal protein</keyword>
<evidence type="ECO:0000256" key="7">
    <source>
        <dbReference type="HAMAP-Rule" id="MF_01337"/>
    </source>
</evidence>
<dbReference type="Proteomes" id="UP000266118">
    <property type="component" value="Chromosome"/>
</dbReference>
<accession>A0A386HU20</accession>
<proteinExistence type="inferred from homology"/>
<evidence type="ECO:0000313" key="8">
    <source>
        <dbReference type="EMBL" id="AYD48920.1"/>
    </source>
</evidence>
<dbReference type="GO" id="GO:0022625">
    <property type="term" value="C:cytosolic large ribosomal subunit"/>
    <property type="evidence" value="ECO:0007669"/>
    <property type="project" value="TreeGrafter"/>
</dbReference>
<dbReference type="KEGG" id="ark:D6B99_15660"/>
<evidence type="ECO:0000256" key="4">
    <source>
        <dbReference type="ARBA" id="ARBA00022980"/>
    </source>
</evidence>
<evidence type="ECO:0000256" key="2">
    <source>
        <dbReference type="ARBA" id="ARBA00022730"/>
    </source>
</evidence>
<gene>
    <name evidence="7" type="primary">rplR</name>
    <name evidence="8" type="ORF">D6B99_15660</name>
</gene>
<dbReference type="Pfam" id="PF00861">
    <property type="entry name" value="Ribosomal_L18p"/>
    <property type="match status" value="1"/>
</dbReference>
<dbReference type="GO" id="GO:0006412">
    <property type="term" value="P:translation"/>
    <property type="evidence" value="ECO:0007669"/>
    <property type="project" value="UniProtKB-UniRule"/>
</dbReference>
<dbReference type="CDD" id="cd00432">
    <property type="entry name" value="Ribosomal_L18_L5e"/>
    <property type="match status" value="1"/>
</dbReference>
<dbReference type="GO" id="GO:0003735">
    <property type="term" value="F:structural constituent of ribosome"/>
    <property type="evidence" value="ECO:0007669"/>
    <property type="project" value="InterPro"/>
</dbReference>
<keyword evidence="9" id="KW-1185">Reference proteome</keyword>
<dbReference type="AlphaFoldDB" id="A0A386HU20"/>
<evidence type="ECO:0000256" key="5">
    <source>
        <dbReference type="ARBA" id="ARBA00023274"/>
    </source>
</evidence>
<evidence type="ECO:0000313" key="9">
    <source>
        <dbReference type="Proteomes" id="UP000266118"/>
    </source>
</evidence>
<evidence type="ECO:0000256" key="1">
    <source>
        <dbReference type="ARBA" id="ARBA00007116"/>
    </source>
</evidence>
<comment type="subunit">
    <text evidence="7">Part of the 50S ribosomal subunit; part of the 5S rRNA/L5/L18/L25 subcomplex. Contacts the 5S and 23S rRNAs.</text>
</comment>
<dbReference type="PANTHER" id="PTHR12899">
    <property type="entry name" value="39S RIBOSOMAL PROTEIN L18, MITOCHONDRIAL"/>
    <property type="match status" value="1"/>
</dbReference>